<dbReference type="PROSITE" id="PS00409">
    <property type="entry name" value="PROKAR_NTER_METHYL"/>
    <property type="match status" value="1"/>
</dbReference>
<comment type="caution">
    <text evidence="4">The sequence shown here is derived from an EMBL/GenBank/DDBJ whole genome shotgun (WGS) entry which is preliminary data.</text>
</comment>
<gene>
    <name evidence="4" type="ORF">ACFOZ1_00535</name>
</gene>
<keyword evidence="2" id="KW-0178">Competence</keyword>
<protein>
    <submittedName>
        <fullName evidence="4">Prepilin-type N-terminal cleavage/methylation domain-containing protein</fullName>
    </submittedName>
</protein>
<keyword evidence="5" id="KW-1185">Reference proteome</keyword>
<accession>A0ABV8VPC5</accession>
<feature type="transmembrane region" description="Helical" evidence="3">
    <location>
        <begin position="21"/>
        <end position="44"/>
    </location>
</feature>
<name>A0ABV8VPC5_9BACI</name>
<sequence length="153" mass="17316">MKIKSHKSKIFLLFSNQKGLTLVELLASIVILSIIIVTFTTFFIQSAKTTSMSSDITDATYVAQTEMEEIYHLSTTTTYDDTIQQLNQKYEQCANDVTNLCTTIDGYHVQVTFYDSADVIDTATTLLKNVLIQVHNSSNKLEAQMETKLLWDK</sequence>
<proteinExistence type="predicted"/>
<evidence type="ECO:0000313" key="4">
    <source>
        <dbReference type="EMBL" id="MFC4386282.1"/>
    </source>
</evidence>
<dbReference type="Pfam" id="PF07963">
    <property type="entry name" value="N_methyl"/>
    <property type="match status" value="1"/>
</dbReference>
<evidence type="ECO:0000313" key="5">
    <source>
        <dbReference type="Proteomes" id="UP001595880"/>
    </source>
</evidence>
<keyword evidence="3" id="KW-0472">Membrane</keyword>
<evidence type="ECO:0000256" key="1">
    <source>
        <dbReference type="ARBA" id="ARBA00004241"/>
    </source>
</evidence>
<keyword evidence="3" id="KW-1133">Transmembrane helix</keyword>
<reference evidence="5" key="1">
    <citation type="journal article" date="2019" name="Int. J. Syst. Evol. Microbiol.">
        <title>The Global Catalogue of Microorganisms (GCM) 10K type strain sequencing project: providing services to taxonomists for standard genome sequencing and annotation.</title>
        <authorList>
            <consortium name="The Broad Institute Genomics Platform"/>
            <consortium name="The Broad Institute Genome Sequencing Center for Infectious Disease"/>
            <person name="Wu L."/>
            <person name="Ma J."/>
        </authorList>
    </citation>
    <scope>NUCLEOTIDE SEQUENCE [LARGE SCALE GENOMIC DNA]</scope>
    <source>
        <strain evidence="5">KACC 14058</strain>
    </source>
</reference>
<evidence type="ECO:0000256" key="2">
    <source>
        <dbReference type="ARBA" id="ARBA00023287"/>
    </source>
</evidence>
<dbReference type="InterPro" id="IPR045584">
    <property type="entry name" value="Pilin-like"/>
</dbReference>
<dbReference type="RefSeq" id="WP_390194753.1">
    <property type="nucleotide sequence ID" value="NZ_JBHSDV010000001.1"/>
</dbReference>
<organism evidence="4 5">
    <name type="scientific">Gracilibacillus marinus</name>
    <dbReference type="NCBI Taxonomy" id="630535"/>
    <lineage>
        <taxon>Bacteria</taxon>
        <taxon>Bacillati</taxon>
        <taxon>Bacillota</taxon>
        <taxon>Bacilli</taxon>
        <taxon>Bacillales</taxon>
        <taxon>Bacillaceae</taxon>
        <taxon>Gracilibacillus</taxon>
    </lineage>
</organism>
<dbReference type="EMBL" id="JBHSDV010000001">
    <property type="protein sequence ID" value="MFC4386282.1"/>
    <property type="molecule type" value="Genomic_DNA"/>
</dbReference>
<dbReference type="SUPFAM" id="SSF54523">
    <property type="entry name" value="Pili subunits"/>
    <property type="match status" value="1"/>
</dbReference>
<dbReference type="Proteomes" id="UP001595880">
    <property type="component" value="Unassembled WGS sequence"/>
</dbReference>
<keyword evidence="3" id="KW-0812">Transmembrane</keyword>
<dbReference type="NCBIfam" id="TIGR02532">
    <property type="entry name" value="IV_pilin_GFxxxE"/>
    <property type="match status" value="1"/>
</dbReference>
<comment type="subcellular location">
    <subcellularLocation>
        <location evidence="1">Cell surface</location>
    </subcellularLocation>
</comment>
<dbReference type="InterPro" id="IPR012902">
    <property type="entry name" value="N_methyl_site"/>
</dbReference>
<evidence type="ECO:0000256" key="3">
    <source>
        <dbReference type="SAM" id="Phobius"/>
    </source>
</evidence>